<dbReference type="SMART" id="SM00248">
    <property type="entry name" value="ANK"/>
    <property type="match status" value="4"/>
</dbReference>
<organism evidence="1 2">
    <name type="scientific">Acyrthosiphon pisum</name>
    <name type="common">Pea aphid</name>
    <dbReference type="NCBI Taxonomy" id="7029"/>
    <lineage>
        <taxon>Eukaryota</taxon>
        <taxon>Metazoa</taxon>
        <taxon>Ecdysozoa</taxon>
        <taxon>Arthropoda</taxon>
        <taxon>Hexapoda</taxon>
        <taxon>Insecta</taxon>
        <taxon>Pterygota</taxon>
        <taxon>Neoptera</taxon>
        <taxon>Paraneoptera</taxon>
        <taxon>Hemiptera</taxon>
        <taxon>Sternorrhyncha</taxon>
        <taxon>Aphidomorpha</taxon>
        <taxon>Aphidoidea</taxon>
        <taxon>Aphididae</taxon>
        <taxon>Macrosiphini</taxon>
        <taxon>Acyrthosiphon</taxon>
    </lineage>
</organism>
<protein>
    <submittedName>
        <fullName evidence="1">Uncharacterized protein</fullName>
    </submittedName>
</protein>
<dbReference type="GeneID" id="115034297"/>
<dbReference type="EnsemblMetazoa" id="XM_029490745.1">
    <property type="protein sequence ID" value="XP_029346605.1"/>
    <property type="gene ID" value="LOC115034297"/>
</dbReference>
<proteinExistence type="predicted"/>
<evidence type="ECO:0000313" key="1">
    <source>
        <dbReference type="EnsemblMetazoa" id="XP_029346605.1"/>
    </source>
</evidence>
<dbReference type="Proteomes" id="UP000007819">
    <property type="component" value="Chromosome A2"/>
</dbReference>
<accession>A0A8R2JUG2</accession>
<keyword evidence="2" id="KW-1185">Reference proteome</keyword>
<evidence type="ECO:0000313" key="2">
    <source>
        <dbReference type="Proteomes" id="UP000007819"/>
    </source>
</evidence>
<dbReference type="RefSeq" id="XP_029346605.1">
    <property type="nucleotide sequence ID" value="XM_029490745.1"/>
</dbReference>
<dbReference type="OrthoDB" id="444338at2759"/>
<reference evidence="1" key="2">
    <citation type="submission" date="2022-06" db="UniProtKB">
        <authorList>
            <consortium name="EnsemblMetazoa"/>
        </authorList>
    </citation>
    <scope>IDENTIFICATION</scope>
</reference>
<dbReference type="AlphaFoldDB" id="A0A8R2JUG2"/>
<name>A0A8R2JUG2_ACYPI</name>
<dbReference type="InterPro" id="IPR036770">
    <property type="entry name" value="Ankyrin_rpt-contain_sf"/>
</dbReference>
<sequence length="363" mass="41345">MGAKVTTCTVPKIPIHLALLTINSNILKAVFDAGGSPNYILSDENYKLNLLHMAVMMPTDYSVVQCIKVLITHHVNPNLKALPMFSIFRHELPWSKISNETNASMTPIDIFCLKENIYELDEELSVDEQSENELASILYDATEKSHTYCGFKPIALAMLTGKLHLTKTFLEKNKSVVNENISGFGTLLSLLLNPFYNFNLSNTKLNKLLDLLLKSSSNPLKIVKILVKKFRGNICEYYSSLFESKKLSGEIHPSCYSNISGIEKKLRNSGRQILDRSYSKRATFALINDYKNPLLSADEKMAMLHWLNLGNIMLMHQATVVKRSNNQLFTFRTIKNNTFVCINILYYISDLRFNLKINLLFRI</sequence>
<dbReference type="Gene3D" id="1.25.40.20">
    <property type="entry name" value="Ankyrin repeat-containing domain"/>
    <property type="match status" value="1"/>
</dbReference>
<reference evidence="2" key="1">
    <citation type="submission" date="2010-06" db="EMBL/GenBank/DDBJ databases">
        <authorList>
            <person name="Jiang H."/>
            <person name="Abraham K."/>
            <person name="Ali S."/>
            <person name="Alsbrooks S.L."/>
            <person name="Anim B.N."/>
            <person name="Anosike U.S."/>
            <person name="Attaway T."/>
            <person name="Bandaranaike D.P."/>
            <person name="Battles P.K."/>
            <person name="Bell S.N."/>
            <person name="Bell A.V."/>
            <person name="Beltran B."/>
            <person name="Bickham C."/>
            <person name="Bustamante Y."/>
            <person name="Caleb T."/>
            <person name="Canada A."/>
            <person name="Cardenas V."/>
            <person name="Carter K."/>
            <person name="Chacko J."/>
            <person name="Chandrabose M.N."/>
            <person name="Chavez D."/>
            <person name="Chavez A."/>
            <person name="Chen L."/>
            <person name="Chu H.-S."/>
            <person name="Claassen K.J."/>
            <person name="Cockrell R."/>
            <person name="Collins M."/>
            <person name="Cooper J.A."/>
            <person name="Cree A."/>
            <person name="Curry S.M."/>
            <person name="Da Y."/>
            <person name="Dao M.D."/>
            <person name="Das B."/>
            <person name="Davila M.-L."/>
            <person name="Davy-Carroll L."/>
            <person name="Denson S."/>
            <person name="Dinh H."/>
            <person name="Ebong V.E."/>
            <person name="Edwards J.R."/>
            <person name="Egan A."/>
            <person name="El-Daye J."/>
            <person name="Escobedo L."/>
            <person name="Fernandez S."/>
            <person name="Fernando P.R."/>
            <person name="Flagg N."/>
            <person name="Forbes L.D."/>
            <person name="Fowler R.G."/>
            <person name="Fu Q."/>
            <person name="Gabisi R.A."/>
            <person name="Ganer J."/>
            <person name="Garbino Pronczuk A."/>
            <person name="Garcia R.M."/>
            <person name="Garner T."/>
            <person name="Garrett T.E."/>
            <person name="Gonzalez D.A."/>
            <person name="Hamid H."/>
            <person name="Hawkins E.S."/>
            <person name="Hirani K."/>
            <person name="Hogues M.E."/>
            <person name="Hollins B."/>
            <person name="Hsiao C.-H."/>
            <person name="Jabil R."/>
            <person name="James M.L."/>
            <person name="Jhangiani S.N."/>
            <person name="Johnson B."/>
            <person name="Johnson Q."/>
            <person name="Joshi V."/>
            <person name="Kalu J.B."/>
            <person name="Kam C."/>
            <person name="Kashfia A."/>
            <person name="Keebler J."/>
            <person name="Kisamo H."/>
            <person name="Kovar C.L."/>
            <person name="Lago L.A."/>
            <person name="Lai C.-Y."/>
            <person name="Laidlaw J."/>
            <person name="Lara F."/>
            <person name="Le T.-K."/>
            <person name="Lee S.L."/>
            <person name="Legall F.H."/>
            <person name="Lemon S.J."/>
            <person name="Lewis L.R."/>
            <person name="Li B."/>
            <person name="Liu Y."/>
            <person name="Liu Y.-S."/>
            <person name="Lopez J."/>
            <person name="Lozado R.J."/>
            <person name="Lu J."/>
            <person name="Madu R.C."/>
            <person name="Maheshwari M."/>
            <person name="Maheshwari R."/>
            <person name="Malloy K."/>
            <person name="Martinez E."/>
            <person name="Mathew T."/>
            <person name="Mercado I.C."/>
            <person name="Mercado C."/>
            <person name="Meyer B."/>
            <person name="Montgomery K."/>
            <person name="Morgan M.B."/>
            <person name="Munidasa M."/>
            <person name="Nazareth L.V."/>
            <person name="Nelson J."/>
            <person name="Ng B.M."/>
            <person name="Nguyen N.B."/>
            <person name="Nguyen P.Q."/>
            <person name="Nguyen T."/>
            <person name="Obregon M."/>
            <person name="Okwuonu G.O."/>
            <person name="Onwere C.G."/>
            <person name="Orozco G."/>
            <person name="Parra A."/>
            <person name="Patel S."/>
            <person name="Patil S."/>
            <person name="Perez A."/>
            <person name="Perez Y."/>
            <person name="Pham C."/>
            <person name="Primus E.L."/>
            <person name="Pu L.-L."/>
            <person name="Puazo M."/>
            <person name="Qin X."/>
            <person name="Quiroz J.B."/>
            <person name="Reese J."/>
            <person name="Richards S."/>
            <person name="Rives C.M."/>
            <person name="Robberts R."/>
            <person name="Ruiz S.J."/>
            <person name="Ruiz M.J."/>
            <person name="Santibanez J."/>
            <person name="Schneider B.W."/>
            <person name="Sisson I."/>
            <person name="Smith M."/>
            <person name="Sodergren E."/>
            <person name="Song X.-Z."/>
            <person name="Song B.B."/>
            <person name="Summersgill H."/>
            <person name="Thelus R."/>
            <person name="Thornton R.D."/>
            <person name="Trejos Z.Y."/>
            <person name="Usmani K."/>
            <person name="Vattathil S."/>
            <person name="Villasana D."/>
            <person name="Walker D.L."/>
            <person name="Wang S."/>
            <person name="Wang K."/>
            <person name="White C.S."/>
            <person name="Williams A.C."/>
            <person name="Williamson J."/>
            <person name="Wilson K."/>
            <person name="Woghiren I.O."/>
            <person name="Woodworth J.R."/>
            <person name="Worley K.C."/>
            <person name="Wright R.A."/>
            <person name="Wu W."/>
            <person name="Young L."/>
            <person name="Zhang L."/>
            <person name="Zhang J."/>
            <person name="Zhu Y."/>
            <person name="Muzny D.M."/>
            <person name="Weinstock G."/>
            <person name="Gibbs R.A."/>
        </authorList>
    </citation>
    <scope>NUCLEOTIDE SEQUENCE [LARGE SCALE GENOMIC DNA]</scope>
    <source>
        <strain evidence="2">LSR1</strain>
    </source>
</reference>
<dbReference type="KEGG" id="api:115034297"/>
<dbReference type="InterPro" id="IPR002110">
    <property type="entry name" value="Ankyrin_rpt"/>
</dbReference>